<reference evidence="1" key="1">
    <citation type="journal article" date="2014" name="Genome Announc.">
        <title>Draft Genome Sequences of Marine Flavobacterium Nonlabens Strains NR17, NR24, NR27, NR32, NR33, and Ara13.</title>
        <authorList>
            <person name="Nakanishi M."/>
            <person name="Meirelles P."/>
            <person name="Suzuki R."/>
            <person name="Takatani N."/>
            <person name="Mino S."/>
            <person name="Suda W."/>
            <person name="Oshima K."/>
            <person name="Hattori M."/>
            <person name="Ohkuma M."/>
            <person name="Hosokawa M."/>
            <person name="Miyashita K."/>
            <person name="Thompson F.L."/>
            <person name="Niwa A."/>
            <person name="Sawabe T."/>
            <person name="Sawabe T."/>
        </authorList>
    </citation>
    <scope>NUCLEOTIDE SEQUENCE [LARGE SCALE GENOMIC DNA]</scope>
    <source>
        <strain evidence="1">JCM 19294</strain>
    </source>
</reference>
<comment type="caution">
    <text evidence="1">The sequence shown here is derived from an EMBL/GenBank/DDBJ whole genome shotgun (WGS) entry which is preliminary data.</text>
</comment>
<evidence type="ECO:0008006" key="3">
    <source>
        <dbReference type="Google" id="ProtNLM"/>
    </source>
</evidence>
<dbReference type="SUPFAM" id="SSF82185">
    <property type="entry name" value="Histone H3 K4-specific methyltransferase SET7/9 N-terminal domain"/>
    <property type="match status" value="1"/>
</dbReference>
<proteinExistence type="predicted"/>
<sequence>MTIKRYYKIALFALLAFIVYKVASWFVFEPDRINAFHLVPHDAMFIIETREPISNLEILSQSELWDHLQSNEQIALMSEKLNSLDSLFQSERNLFNKIGDRDLIISAHKISFDDYGFLYVADLRQYSKIDLIKNNISQLVNENYSVSKREFKGHVIQEILDTNTNEVLRITFIENQLVASYTPRLVERSITTSKNPKLSTDLNFIKVKNEIQDDGLFRFYLNHNQLSNYYGLFVNESSDIIDILERNFYYSGFQIEEESDRWLKATGYISGNSTAQAFIKALDNSGTGSLDATTILPNDTALYISFGFDDFQSLHQDFISILKKQENKTVEEYENGKKKIEEFLDIDLDRDMYSWWDDEFAFATLDNSNNSNYKSNQESIIAAIKYNDEDVMQERLRFVQEQIRKKSPVKFKTVNYKQHAINFLDIKGFFKWVLGGMFERIEKPYYTVIDDYIVFSNSPVTLKKMIDDYEDKNTLIYSDYYMDFIDEFSTQSNVFFYIDTNKLAHVGSEYLNKETQLLLNKQHDFYSQFTQLGFELKAKDDLFKTKAVMRYDPDYDNQVQELEQQVSPGIELVRNVVNLDKETIFQLDLFPSDFTASDYEKFYSNGQLKFKVPLSDGLPNGRYREYYITGELKISGRFRQGKQIGKWKAFYPNGKRFHQKSF</sequence>
<name>A0A090PZX0_9FLAO</name>
<dbReference type="STRING" id="319236.BST91_08245"/>
<dbReference type="Proteomes" id="UP000029221">
    <property type="component" value="Unassembled WGS sequence"/>
</dbReference>
<dbReference type="Gene3D" id="2.20.110.10">
    <property type="entry name" value="Histone H3 K4-specific methyltransferase SET7/9 N-terminal domain"/>
    <property type="match status" value="1"/>
</dbReference>
<dbReference type="EMBL" id="BBML01000002">
    <property type="protein sequence ID" value="GAK96394.1"/>
    <property type="molecule type" value="Genomic_DNA"/>
</dbReference>
<organism evidence="1 2">
    <name type="scientific">Nonlabens tegetincola</name>
    <dbReference type="NCBI Taxonomy" id="323273"/>
    <lineage>
        <taxon>Bacteria</taxon>
        <taxon>Pseudomonadati</taxon>
        <taxon>Bacteroidota</taxon>
        <taxon>Flavobacteriia</taxon>
        <taxon>Flavobacteriales</taxon>
        <taxon>Flavobacteriaceae</taxon>
        <taxon>Nonlabens</taxon>
    </lineage>
</organism>
<evidence type="ECO:0000313" key="1">
    <source>
        <dbReference type="EMBL" id="GAK96394.1"/>
    </source>
</evidence>
<dbReference type="AlphaFoldDB" id="A0A090PZX0"/>
<dbReference type="RefSeq" id="WP_042277684.1">
    <property type="nucleotide sequence ID" value="NZ_BBML01000002.1"/>
</dbReference>
<dbReference type="InterPro" id="IPR021787">
    <property type="entry name" value="DUF3352"/>
</dbReference>
<protein>
    <recommendedName>
        <fullName evidence="3">Glucosyltransferase-S</fullName>
    </recommendedName>
</protein>
<dbReference type="eggNOG" id="COG2849">
    <property type="taxonomic scope" value="Bacteria"/>
</dbReference>
<accession>A0A090PZX0</accession>
<dbReference type="Pfam" id="PF11832">
    <property type="entry name" value="DUF3352"/>
    <property type="match status" value="1"/>
</dbReference>
<evidence type="ECO:0000313" key="2">
    <source>
        <dbReference type="Proteomes" id="UP000029221"/>
    </source>
</evidence>
<gene>
    <name evidence="1" type="ORF">JCM19294_1907</name>
</gene>
<keyword evidence="2" id="KW-1185">Reference proteome</keyword>